<evidence type="ECO:0000313" key="3">
    <source>
        <dbReference type="EMBL" id="KAF9524465.1"/>
    </source>
</evidence>
<feature type="region of interest" description="Disordered" evidence="1">
    <location>
        <begin position="58"/>
        <end position="95"/>
    </location>
</feature>
<feature type="signal peptide" evidence="2">
    <location>
        <begin position="1"/>
        <end position="18"/>
    </location>
</feature>
<dbReference type="Proteomes" id="UP000807306">
    <property type="component" value="Unassembled WGS sequence"/>
</dbReference>
<sequence>MHFTKIITLIGITSSVLALPLNMVDREIVIREFQHELLYREVEDILLEVFRKRGTGGNHISGDAIPDGGKRLRGASAALPPSGLAPPPFNHGGRG</sequence>
<organism evidence="3 4">
    <name type="scientific">Crepidotus variabilis</name>
    <dbReference type="NCBI Taxonomy" id="179855"/>
    <lineage>
        <taxon>Eukaryota</taxon>
        <taxon>Fungi</taxon>
        <taxon>Dikarya</taxon>
        <taxon>Basidiomycota</taxon>
        <taxon>Agaricomycotina</taxon>
        <taxon>Agaricomycetes</taxon>
        <taxon>Agaricomycetidae</taxon>
        <taxon>Agaricales</taxon>
        <taxon>Agaricineae</taxon>
        <taxon>Crepidotaceae</taxon>
        <taxon>Crepidotus</taxon>
    </lineage>
</organism>
<dbReference type="AlphaFoldDB" id="A0A9P6JL61"/>
<protein>
    <submittedName>
        <fullName evidence="3">Uncharacterized protein</fullName>
    </submittedName>
</protein>
<keyword evidence="4" id="KW-1185">Reference proteome</keyword>
<keyword evidence="2" id="KW-0732">Signal</keyword>
<accession>A0A9P6JL61</accession>
<feature type="chain" id="PRO_5040412835" evidence="2">
    <location>
        <begin position="19"/>
        <end position="95"/>
    </location>
</feature>
<dbReference type="EMBL" id="MU157898">
    <property type="protein sequence ID" value="KAF9524465.1"/>
    <property type="molecule type" value="Genomic_DNA"/>
</dbReference>
<evidence type="ECO:0000256" key="1">
    <source>
        <dbReference type="SAM" id="MobiDB-lite"/>
    </source>
</evidence>
<evidence type="ECO:0000313" key="4">
    <source>
        <dbReference type="Proteomes" id="UP000807306"/>
    </source>
</evidence>
<name>A0A9P6JL61_9AGAR</name>
<comment type="caution">
    <text evidence="3">The sequence shown here is derived from an EMBL/GenBank/DDBJ whole genome shotgun (WGS) entry which is preliminary data.</text>
</comment>
<gene>
    <name evidence="3" type="ORF">CPB83DRAFT_861195</name>
</gene>
<evidence type="ECO:0000256" key="2">
    <source>
        <dbReference type="SAM" id="SignalP"/>
    </source>
</evidence>
<reference evidence="3" key="1">
    <citation type="submission" date="2020-11" db="EMBL/GenBank/DDBJ databases">
        <authorList>
            <consortium name="DOE Joint Genome Institute"/>
            <person name="Ahrendt S."/>
            <person name="Riley R."/>
            <person name="Andreopoulos W."/>
            <person name="Labutti K."/>
            <person name="Pangilinan J."/>
            <person name="Ruiz-Duenas F.J."/>
            <person name="Barrasa J.M."/>
            <person name="Sanchez-Garcia M."/>
            <person name="Camarero S."/>
            <person name="Miyauchi S."/>
            <person name="Serrano A."/>
            <person name="Linde D."/>
            <person name="Babiker R."/>
            <person name="Drula E."/>
            <person name="Ayuso-Fernandez I."/>
            <person name="Pacheco R."/>
            <person name="Padilla G."/>
            <person name="Ferreira P."/>
            <person name="Barriuso J."/>
            <person name="Kellner H."/>
            <person name="Castanera R."/>
            <person name="Alfaro M."/>
            <person name="Ramirez L."/>
            <person name="Pisabarro A.G."/>
            <person name="Kuo A."/>
            <person name="Tritt A."/>
            <person name="Lipzen A."/>
            <person name="He G."/>
            <person name="Yan M."/>
            <person name="Ng V."/>
            <person name="Cullen D."/>
            <person name="Martin F."/>
            <person name="Rosso M.-N."/>
            <person name="Henrissat B."/>
            <person name="Hibbett D."/>
            <person name="Martinez A.T."/>
            <person name="Grigoriev I.V."/>
        </authorList>
    </citation>
    <scope>NUCLEOTIDE SEQUENCE</scope>
    <source>
        <strain evidence="3">CBS 506.95</strain>
    </source>
</reference>
<proteinExistence type="predicted"/>